<keyword evidence="6" id="KW-0227">DNA damage</keyword>
<dbReference type="NCBIfam" id="NF008629">
    <property type="entry name" value="PRK11617.1"/>
    <property type="match status" value="1"/>
</dbReference>
<evidence type="ECO:0000313" key="7">
    <source>
        <dbReference type="EMBL" id="MBB6005703.1"/>
    </source>
</evidence>
<name>A0A841EX92_9BACT</name>
<keyword evidence="8" id="KW-1185">Reference proteome</keyword>
<comment type="caution">
    <text evidence="7">The sequence shown here is derived from an EMBL/GenBank/DDBJ whole genome shotgun (WGS) entry which is preliminary data.</text>
</comment>
<dbReference type="GO" id="GO:0006281">
    <property type="term" value="P:DNA repair"/>
    <property type="evidence" value="ECO:0007669"/>
    <property type="project" value="UniProtKB-UniRule"/>
</dbReference>
<feature type="binding site" evidence="6">
    <location>
        <position position="191"/>
    </location>
    <ligand>
        <name>Mg(2+)</name>
        <dbReference type="ChEBI" id="CHEBI:18420"/>
    </ligand>
</feature>
<comment type="similarity">
    <text evidence="6">Belongs to the endonuclease V family.</text>
</comment>
<dbReference type="GO" id="GO:0003727">
    <property type="term" value="F:single-stranded RNA binding"/>
    <property type="evidence" value="ECO:0007669"/>
    <property type="project" value="TreeGrafter"/>
</dbReference>
<keyword evidence="6" id="KW-0479">Metal-binding</keyword>
<dbReference type="GO" id="GO:0000287">
    <property type="term" value="F:magnesium ion binding"/>
    <property type="evidence" value="ECO:0007669"/>
    <property type="project" value="UniProtKB-UniRule"/>
</dbReference>
<dbReference type="Pfam" id="PF04493">
    <property type="entry name" value="Endonuclease_5"/>
    <property type="match status" value="1"/>
</dbReference>
<organism evidence="7 8">
    <name type="scientific">Arcicella rosea</name>
    <dbReference type="NCBI Taxonomy" id="502909"/>
    <lineage>
        <taxon>Bacteria</taxon>
        <taxon>Pseudomonadati</taxon>
        <taxon>Bacteroidota</taxon>
        <taxon>Cytophagia</taxon>
        <taxon>Cytophagales</taxon>
        <taxon>Flectobacillaceae</taxon>
        <taxon>Arcicella</taxon>
    </lineage>
</organism>
<keyword evidence="4 6" id="KW-0255">Endonuclease</keyword>
<dbReference type="Proteomes" id="UP000524404">
    <property type="component" value="Unassembled WGS sequence"/>
</dbReference>
<comment type="cofactor">
    <cofactor evidence="6">
        <name>Mg(2+)</name>
        <dbReference type="ChEBI" id="CHEBI:18420"/>
    </cofactor>
</comment>
<accession>A0A841EX92</accession>
<dbReference type="GO" id="GO:0043737">
    <property type="term" value="F:deoxyribonuclease V activity"/>
    <property type="evidence" value="ECO:0007669"/>
    <property type="project" value="UniProtKB-UniRule"/>
</dbReference>
<dbReference type="PANTHER" id="PTHR28511">
    <property type="entry name" value="ENDONUCLEASE V"/>
    <property type="match status" value="1"/>
</dbReference>
<keyword evidence="6" id="KW-0460">Magnesium</keyword>
<feature type="binding site" evidence="6">
    <location>
        <position position="259"/>
    </location>
    <ligand>
        <name>Mg(2+)</name>
        <dbReference type="ChEBI" id="CHEBI:18420"/>
    </ligand>
</feature>
<evidence type="ECO:0000256" key="2">
    <source>
        <dbReference type="ARBA" id="ARBA00022490"/>
    </source>
</evidence>
<evidence type="ECO:0000256" key="6">
    <source>
        <dbReference type="HAMAP-Rule" id="MF_00801"/>
    </source>
</evidence>
<feature type="site" description="Interaction with target DNA" evidence="6">
    <location>
        <position position="229"/>
    </location>
</feature>
<sequence>MIEFSEAINFLLLDFRREENLYYYSNKPYTGLIKQISGYSDYDILLLLKCVNGNLNLVYKKYIINSKSERYKNFEYLGEGTELHGFLHGYSLTKIGGRIDFRFDDFDILVEKKLVDAKGYRVDKWSWRIFDDIPNMENEIWVDNREGNMEVGGYKNDTDFLPYYTLQNEMREKVIKEDRLPSAIKYIAGVDVAYHEVLQKMVGGIVVLDAETLEVVETALHEMEISFPYIPGLFSFREIPPLLEAYKKLNIKPDLIVCDAHGLAHPQGVGMATHLGIELDIPTIGCAKKRLVGYYDKEALGTQRGDSQSLIWDSQEAGKALRTQDNIKSMFVSIGHKISLETACEWVLKLCPNYRLPETTRAVDHLVNQVLKERTDFNLFPEDDNEEAFQ</sequence>
<comment type="function">
    <text evidence="6">DNA repair enzyme involved in the repair of deaminated bases. Selectively cleaves double-stranded DNA at the second phosphodiester bond 3' to a deoxyinosine leaving behind the intact lesion on the nicked DNA.</text>
</comment>
<evidence type="ECO:0000256" key="5">
    <source>
        <dbReference type="ARBA" id="ARBA00022801"/>
    </source>
</evidence>
<dbReference type="CDD" id="cd06559">
    <property type="entry name" value="Endonuclease_V"/>
    <property type="match status" value="1"/>
</dbReference>
<keyword evidence="3 6" id="KW-0540">Nuclease</keyword>
<dbReference type="GO" id="GO:0016891">
    <property type="term" value="F:RNA endonuclease activity producing 5'-phosphomonoesters, hydrolytic mechanism"/>
    <property type="evidence" value="ECO:0007669"/>
    <property type="project" value="TreeGrafter"/>
</dbReference>
<keyword evidence="5 6" id="KW-0378">Hydrolase</keyword>
<keyword evidence="2 6" id="KW-0963">Cytoplasm</keyword>
<dbReference type="EC" id="3.1.21.7" evidence="6"/>
<evidence type="ECO:0000256" key="4">
    <source>
        <dbReference type="ARBA" id="ARBA00022759"/>
    </source>
</evidence>
<dbReference type="PANTHER" id="PTHR28511:SF1">
    <property type="entry name" value="ENDONUCLEASE V"/>
    <property type="match status" value="1"/>
</dbReference>
<protein>
    <recommendedName>
        <fullName evidence="6">Endonuclease V</fullName>
        <ecNumber evidence="6">3.1.21.7</ecNumber>
    </recommendedName>
    <alternativeName>
        <fullName evidence="6">Deoxyinosine 3'endonuclease</fullName>
    </alternativeName>
    <alternativeName>
        <fullName evidence="6">Deoxyribonuclease V</fullName>
        <shortName evidence="6">DNase V</shortName>
    </alternativeName>
</protein>
<dbReference type="EMBL" id="JACHKT010000058">
    <property type="protein sequence ID" value="MBB6005703.1"/>
    <property type="molecule type" value="Genomic_DNA"/>
</dbReference>
<evidence type="ECO:0000256" key="3">
    <source>
        <dbReference type="ARBA" id="ARBA00022722"/>
    </source>
</evidence>
<dbReference type="GO" id="GO:0005737">
    <property type="term" value="C:cytoplasm"/>
    <property type="evidence" value="ECO:0007669"/>
    <property type="project" value="UniProtKB-SubCell"/>
</dbReference>
<dbReference type="RefSeq" id="WP_221432529.1">
    <property type="nucleotide sequence ID" value="NZ_JACHKT010000058.1"/>
</dbReference>
<dbReference type="Gene3D" id="3.30.2170.10">
    <property type="entry name" value="archaeoglobus fulgidus dsm 4304 superfamily"/>
    <property type="match status" value="1"/>
</dbReference>
<dbReference type="AlphaFoldDB" id="A0A841EX92"/>
<reference evidence="7 8" key="1">
    <citation type="submission" date="2020-08" db="EMBL/GenBank/DDBJ databases">
        <title>Functional genomics of gut bacteria from endangered species of beetles.</title>
        <authorList>
            <person name="Carlos-Shanley C."/>
        </authorList>
    </citation>
    <scope>NUCLEOTIDE SEQUENCE [LARGE SCALE GENOMIC DNA]</scope>
    <source>
        <strain evidence="7 8">S00070</strain>
    </source>
</reference>
<gene>
    <name evidence="6" type="primary">nfi</name>
    <name evidence="7" type="ORF">HNP25_004382</name>
</gene>
<proteinExistence type="inferred from homology"/>
<keyword evidence="6" id="KW-0234">DNA repair</keyword>
<dbReference type="InterPro" id="IPR007581">
    <property type="entry name" value="Endonuclease-V"/>
</dbReference>
<evidence type="ECO:0000256" key="1">
    <source>
        <dbReference type="ARBA" id="ARBA00004496"/>
    </source>
</evidence>
<comment type="subcellular location">
    <subcellularLocation>
        <location evidence="1 6">Cytoplasm</location>
    </subcellularLocation>
</comment>
<evidence type="ECO:0000313" key="8">
    <source>
        <dbReference type="Proteomes" id="UP000524404"/>
    </source>
</evidence>
<comment type="catalytic activity">
    <reaction evidence="6">
        <text>Endonucleolytic cleavage at apurinic or apyrimidinic sites to products with a 5'-phosphate.</text>
        <dbReference type="EC" id="3.1.21.7"/>
    </reaction>
</comment>
<dbReference type="HAMAP" id="MF_00801">
    <property type="entry name" value="Endonuclease_5"/>
    <property type="match status" value="1"/>
</dbReference>